<dbReference type="PANTHER" id="PTHR30469">
    <property type="entry name" value="MULTIDRUG RESISTANCE PROTEIN MDTA"/>
    <property type="match status" value="1"/>
</dbReference>
<feature type="region of interest" description="Disordered" evidence="2">
    <location>
        <begin position="277"/>
        <end position="297"/>
    </location>
</feature>
<dbReference type="Pfam" id="PF25973">
    <property type="entry name" value="BSH_CzcB"/>
    <property type="match status" value="1"/>
</dbReference>
<reference evidence="6" key="1">
    <citation type="journal article" date="2022" name="ISME J.">
        <title>Genetic and phylogenetic analysis of dissimilatory iodate-reducing bacteria identifies potential niches across the world's oceans.</title>
        <authorList>
            <person name="Reyes-Umana V."/>
            <person name="Henning Z."/>
            <person name="Lee K."/>
            <person name="Barnum T.P."/>
            <person name="Coates J.D."/>
        </authorList>
    </citation>
    <scope>NUCLEOTIDE SEQUENCE [LARGE SCALE GENOMIC DNA]</scope>
    <source>
        <strain evidence="6">IR12</strain>
    </source>
</reference>
<feature type="domain" description="CzcB-like barrel-sandwich hybrid" evidence="4">
    <location>
        <begin position="35"/>
        <end position="180"/>
    </location>
</feature>
<dbReference type="InterPro" id="IPR006143">
    <property type="entry name" value="RND_pump_MFP"/>
</dbReference>
<dbReference type="GO" id="GO:1990281">
    <property type="term" value="C:efflux pump complex"/>
    <property type="evidence" value="ECO:0007669"/>
    <property type="project" value="TreeGrafter"/>
</dbReference>
<dbReference type="NCBIfam" id="TIGR01730">
    <property type="entry name" value="RND_mfp"/>
    <property type="match status" value="1"/>
</dbReference>
<dbReference type="InterPro" id="IPR058647">
    <property type="entry name" value="BSH_CzcB-like"/>
</dbReference>
<dbReference type="InterPro" id="IPR058792">
    <property type="entry name" value="Beta-barrel_RND_2"/>
</dbReference>
<dbReference type="GO" id="GO:0015562">
    <property type="term" value="F:efflux transmembrane transporter activity"/>
    <property type="evidence" value="ECO:0007669"/>
    <property type="project" value="TreeGrafter"/>
</dbReference>
<proteinExistence type="inferred from homology"/>
<sequence>MTQRRIHCLFGMILTSAAFGVSAIPLGCLITPAREADIGTPVVGVVESVAVDRGDRVKQGQVLVVLQSAVEAANVDVATLRARVAAELRAARANMTLADQRYARAVDLHGRAFISRQALDQAAAEREVARQRVAQSREQLRVSGSEARLAQAQLSQRFLRAPFDGVVVDRMTQPGERVEDRPLLHLAALDALQVEVVVPAAQFGTIAAGDLASVQPDVPGVSAVQAKVSLVDPMVDAASNTFRVRLALDNADGAVPAGVRCHVDFAVLRPAADASVGAPMPSASGEAQPPAARPARPLLLDVRLSRLPAAR</sequence>
<dbReference type="Proteomes" id="UP000694660">
    <property type="component" value="Unassembled WGS sequence"/>
</dbReference>
<organism evidence="5 6">
    <name type="scientific">Denitromonas iodatirespirans</name>
    <dbReference type="NCBI Taxonomy" id="2795389"/>
    <lineage>
        <taxon>Bacteria</taxon>
        <taxon>Pseudomonadati</taxon>
        <taxon>Pseudomonadota</taxon>
        <taxon>Betaproteobacteria</taxon>
        <taxon>Rhodocyclales</taxon>
        <taxon>Zoogloeaceae</taxon>
        <taxon>Denitromonas</taxon>
    </lineage>
</organism>
<feature type="domain" description="CusB-like beta-barrel" evidence="3">
    <location>
        <begin position="194"/>
        <end position="265"/>
    </location>
</feature>
<evidence type="ECO:0000259" key="3">
    <source>
        <dbReference type="Pfam" id="PF25954"/>
    </source>
</evidence>
<dbReference type="Gene3D" id="2.40.30.170">
    <property type="match status" value="1"/>
</dbReference>
<name>A0A944HAA2_DENI1</name>
<evidence type="ECO:0000259" key="4">
    <source>
        <dbReference type="Pfam" id="PF25973"/>
    </source>
</evidence>
<accession>A0A944HAA2</accession>
<dbReference type="Pfam" id="PF25954">
    <property type="entry name" value="Beta-barrel_RND_2"/>
    <property type="match status" value="1"/>
</dbReference>
<feature type="compositionally biased region" description="Low complexity" evidence="2">
    <location>
        <begin position="287"/>
        <end position="297"/>
    </location>
</feature>
<dbReference type="AlphaFoldDB" id="A0A944HAA2"/>
<comment type="caution">
    <text evidence="5">The sequence shown here is derived from an EMBL/GenBank/DDBJ whole genome shotgun (WGS) entry which is preliminary data.</text>
</comment>
<dbReference type="PANTHER" id="PTHR30469:SF15">
    <property type="entry name" value="HLYD FAMILY OF SECRETION PROTEINS"/>
    <property type="match status" value="1"/>
</dbReference>
<keyword evidence="6" id="KW-1185">Reference proteome</keyword>
<protein>
    <submittedName>
        <fullName evidence="5">Efflux RND transporter periplasmic adaptor subunit</fullName>
    </submittedName>
</protein>
<dbReference type="Gene3D" id="2.40.50.100">
    <property type="match status" value="1"/>
</dbReference>
<dbReference type="Gene3D" id="1.10.287.470">
    <property type="entry name" value="Helix hairpin bin"/>
    <property type="match status" value="1"/>
</dbReference>
<dbReference type="EMBL" id="JAEKFT010000004">
    <property type="protein sequence ID" value="MBT0960382.1"/>
    <property type="molecule type" value="Genomic_DNA"/>
</dbReference>
<evidence type="ECO:0000256" key="1">
    <source>
        <dbReference type="ARBA" id="ARBA00009477"/>
    </source>
</evidence>
<dbReference type="RefSeq" id="WP_214360149.1">
    <property type="nucleotide sequence ID" value="NZ_JAEKFT010000004.1"/>
</dbReference>
<evidence type="ECO:0000256" key="2">
    <source>
        <dbReference type="SAM" id="MobiDB-lite"/>
    </source>
</evidence>
<comment type="similarity">
    <text evidence="1">Belongs to the membrane fusion protein (MFP) (TC 8.A.1) family.</text>
</comment>
<evidence type="ECO:0000313" key="5">
    <source>
        <dbReference type="EMBL" id="MBT0960382.1"/>
    </source>
</evidence>
<dbReference type="SUPFAM" id="SSF111369">
    <property type="entry name" value="HlyD-like secretion proteins"/>
    <property type="match status" value="1"/>
</dbReference>
<evidence type="ECO:0000313" key="6">
    <source>
        <dbReference type="Proteomes" id="UP000694660"/>
    </source>
</evidence>
<gene>
    <name evidence="5" type="ORF">I8J34_04270</name>
</gene>